<keyword evidence="7" id="KW-1185">Reference proteome</keyword>
<dbReference type="CDD" id="cd02440">
    <property type="entry name" value="AdoMet_MTases"/>
    <property type="match status" value="1"/>
</dbReference>
<dbReference type="SUPFAM" id="SSF53335">
    <property type="entry name" value="S-adenosyl-L-methionine-dependent methyltransferases"/>
    <property type="match status" value="1"/>
</dbReference>
<dbReference type="EC" id="2.1.1.163" evidence="5"/>
<evidence type="ECO:0000256" key="2">
    <source>
        <dbReference type="ARBA" id="ARBA00022603"/>
    </source>
</evidence>
<dbReference type="HOGENOM" id="CLU_037990_0_0_0"/>
<dbReference type="Pfam" id="PF01209">
    <property type="entry name" value="Ubie_methyltran"/>
    <property type="match status" value="1"/>
</dbReference>
<gene>
    <name evidence="5" type="primary">menG</name>
    <name evidence="6" type="ordered locus">AciPR4_0606</name>
</gene>
<dbReference type="InterPro" id="IPR004033">
    <property type="entry name" value="UbiE/COQ5_MeTrFase"/>
</dbReference>
<dbReference type="GO" id="GO:0009234">
    <property type="term" value="P:menaquinone biosynthetic process"/>
    <property type="evidence" value="ECO:0007669"/>
    <property type="project" value="UniProtKB-UniRule"/>
</dbReference>
<dbReference type="RefSeq" id="WP_013567174.1">
    <property type="nucleotide sequence ID" value="NC_014963.1"/>
</dbReference>
<evidence type="ECO:0000313" key="6">
    <source>
        <dbReference type="EMBL" id="ADV81441.1"/>
    </source>
</evidence>
<keyword evidence="3 5" id="KW-0808">Transferase</keyword>
<dbReference type="PROSITE" id="PS51608">
    <property type="entry name" value="SAM_MT_UBIE"/>
    <property type="match status" value="1"/>
</dbReference>
<evidence type="ECO:0000256" key="5">
    <source>
        <dbReference type="HAMAP-Rule" id="MF_01813"/>
    </source>
</evidence>
<sequence>MSARIGATPEGAKDKDSAAAAVQKMFDEIAPRYDLLNHVLSAGVDKHWWNKAAKTFDATLKRPDAKVLDLCCGTGDMTRALLARRPAGAEPVLAIDFSHNMIELARTKLAVENAIFVEADALHLPLEDATQDLVVSAFGFRNLADYEVGLREIRRVLKPGGQIGILDFGEPEGLLGKAYRVYFKQVLPRIGAMISGSRSSYTYLPASVEKFPKPKVMLGMMAEAGFAEAAWTPYLFGVAGLFRGVAGGPR</sequence>
<dbReference type="PANTHER" id="PTHR43591:SF24">
    <property type="entry name" value="2-METHOXY-6-POLYPRENYL-1,4-BENZOQUINOL METHYLASE, MITOCHONDRIAL"/>
    <property type="match status" value="1"/>
</dbReference>
<dbReference type="eggNOG" id="COG2226">
    <property type="taxonomic scope" value="Bacteria"/>
</dbReference>
<feature type="binding site" evidence="5">
    <location>
        <position position="74"/>
    </location>
    <ligand>
        <name>S-adenosyl-L-methionine</name>
        <dbReference type="ChEBI" id="CHEBI:59789"/>
    </ligand>
</feature>
<evidence type="ECO:0000256" key="4">
    <source>
        <dbReference type="ARBA" id="ARBA00022691"/>
    </source>
</evidence>
<evidence type="ECO:0000256" key="3">
    <source>
        <dbReference type="ARBA" id="ARBA00022679"/>
    </source>
</evidence>
<dbReference type="PANTHER" id="PTHR43591">
    <property type="entry name" value="METHYLTRANSFERASE"/>
    <property type="match status" value="1"/>
</dbReference>
<dbReference type="PROSITE" id="PS01184">
    <property type="entry name" value="UBIE_2"/>
    <property type="match status" value="1"/>
</dbReference>
<dbReference type="UniPathway" id="UPA00079">
    <property type="reaction ID" value="UER00169"/>
</dbReference>
<comment type="pathway">
    <text evidence="5">Quinol/quinone metabolism; menaquinone biosynthesis; menaquinol from 1,4-dihydroxy-2-naphthoate: step 2/2.</text>
</comment>
<protein>
    <recommendedName>
        <fullName evidence="5">Demethylmenaquinone methyltransferase</fullName>
        <ecNumber evidence="5">2.1.1.163</ecNumber>
    </recommendedName>
</protein>
<dbReference type="HAMAP" id="MF_01813">
    <property type="entry name" value="MenG_UbiE_methyltr"/>
    <property type="match status" value="1"/>
</dbReference>
<dbReference type="GO" id="GO:0032259">
    <property type="term" value="P:methylation"/>
    <property type="evidence" value="ECO:0007669"/>
    <property type="project" value="UniProtKB-KW"/>
</dbReference>
<evidence type="ECO:0000313" key="7">
    <source>
        <dbReference type="Proteomes" id="UP000006844"/>
    </source>
</evidence>
<dbReference type="PROSITE" id="PS01183">
    <property type="entry name" value="UBIE_1"/>
    <property type="match status" value="1"/>
</dbReference>
<reference evidence="6 7" key="1">
    <citation type="journal article" date="2012" name="Stand. Genomic Sci.">
        <title>Complete genome sequence of Terriglobus saanensis type strain SP1PR4(T), an Acidobacteria from tundra soil.</title>
        <authorList>
            <person name="Rawat S.R."/>
            <person name="Mannisto M.K."/>
            <person name="Starovoytov V."/>
            <person name="Goodwin L."/>
            <person name="Nolan M."/>
            <person name="Hauser L."/>
            <person name="Land M."/>
            <person name="Davenport K.W."/>
            <person name="Woyke T."/>
            <person name="Haggblom M.M."/>
        </authorList>
    </citation>
    <scope>NUCLEOTIDE SEQUENCE</scope>
    <source>
        <strain evidence="7">ATCC BAA-1853 / DSM 23119 / SP1PR4</strain>
    </source>
</reference>
<dbReference type="Proteomes" id="UP000006844">
    <property type="component" value="Chromosome"/>
</dbReference>
<comment type="caution">
    <text evidence="5">Lacks conserved residue(s) required for the propagation of feature annotation.</text>
</comment>
<dbReference type="Gene3D" id="3.40.50.150">
    <property type="entry name" value="Vaccinia Virus protein VP39"/>
    <property type="match status" value="1"/>
</dbReference>
<dbReference type="InterPro" id="IPR023576">
    <property type="entry name" value="UbiE/COQ5_MeTrFase_CS"/>
</dbReference>
<dbReference type="EMBL" id="CP002467">
    <property type="protein sequence ID" value="ADV81441.1"/>
    <property type="molecule type" value="Genomic_DNA"/>
</dbReference>
<comment type="catalytic activity">
    <reaction evidence="5">
        <text>a 2-demethylmenaquinol + S-adenosyl-L-methionine = a menaquinol + S-adenosyl-L-homocysteine + H(+)</text>
        <dbReference type="Rhea" id="RHEA:42640"/>
        <dbReference type="Rhea" id="RHEA-COMP:9539"/>
        <dbReference type="Rhea" id="RHEA-COMP:9563"/>
        <dbReference type="ChEBI" id="CHEBI:15378"/>
        <dbReference type="ChEBI" id="CHEBI:18151"/>
        <dbReference type="ChEBI" id="CHEBI:55437"/>
        <dbReference type="ChEBI" id="CHEBI:57856"/>
        <dbReference type="ChEBI" id="CHEBI:59789"/>
        <dbReference type="EC" id="2.1.1.163"/>
    </reaction>
</comment>
<keyword evidence="1 5" id="KW-0474">Menaquinone biosynthesis</keyword>
<dbReference type="KEGG" id="tsa:AciPR4_0606"/>
<dbReference type="AlphaFoldDB" id="E8V4N7"/>
<comment type="similarity">
    <text evidence="5">Belongs to the class I-like SAM-binding methyltransferase superfamily. MenG/UbiE family.</text>
</comment>
<keyword evidence="2 5" id="KW-0489">Methyltransferase</keyword>
<dbReference type="GO" id="GO:0043770">
    <property type="term" value="F:demethylmenaquinone methyltransferase activity"/>
    <property type="evidence" value="ECO:0007669"/>
    <property type="project" value="UniProtKB-UniRule"/>
</dbReference>
<organism evidence="6 7">
    <name type="scientific">Terriglobus saanensis (strain ATCC BAA-1853 / DSM 23119 / SP1PR4)</name>
    <dbReference type="NCBI Taxonomy" id="401053"/>
    <lineage>
        <taxon>Bacteria</taxon>
        <taxon>Pseudomonadati</taxon>
        <taxon>Acidobacteriota</taxon>
        <taxon>Terriglobia</taxon>
        <taxon>Terriglobales</taxon>
        <taxon>Acidobacteriaceae</taxon>
        <taxon>Terriglobus</taxon>
    </lineage>
</organism>
<keyword evidence="6" id="KW-0830">Ubiquinone</keyword>
<proteinExistence type="inferred from homology"/>
<dbReference type="STRING" id="401053.AciPR4_0606"/>
<dbReference type="NCBIfam" id="NF001244">
    <property type="entry name" value="PRK00216.1-5"/>
    <property type="match status" value="1"/>
</dbReference>
<accession>E8V4N7</accession>
<dbReference type="OrthoDB" id="9808140at2"/>
<feature type="binding site" evidence="5">
    <location>
        <begin position="120"/>
        <end position="121"/>
    </location>
    <ligand>
        <name>S-adenosyl-L-methionine</name>
        <dbReference type="ChEBI" id="CHEBI:59789"/>
    </ligand>
</feature>
<feature type="binding site" evidence="5">
    <location>
        <position position="96"/>
    </location>
    <ligand>
        <name>S-adenosyl-L-methionine</name>
        <dbReference type="ChEBI" id="CHEBI:59789"/>
    </ligand>
</feature>
<evidence type="ECO:0000256" key="1">
    <source>
        <dbReference type="ARBA" id="ARBA00022428"/>
    </source>
</evidence>
<keyword evidence="4 5" id="KW-0949">S-adenosyl-L-methionine</keyword>
<name>E8V4N7_TERSS</name>
<dbReference type="InterPro" id="IPR029063">
    <property type="entry name" value="SAM-dependent_MTases_sf"/>
</dbReference>
<dbReference type="NCBIfam" id="TIGR01934">
    <property type="entry name" value="MenG_MenH_UbiE"/>
    <property type="match status" value="1"/>
</dbReference>
<comment type="function">
    <text evidence="5">Methyltransferase required for the conversion of demethylmenaquinol (DMKH2) to menaquinol (MKH2).</text>
</comment>